<accession>A0AA86NKV2</accession>
<keyword evidence="4" id="KW-1185">Reference proteome</keyword>
<dbReference type="SMART" id="SM00642">
    <property type="entry name" value="Aamy"/>
    <property type="match status" value="1"/>
</dbReference>
<feature type="domain" description="Glycosyl hydrolase family 13 catalytic" evidence="1">
    <location>
        <begin position="6"/>
        <end position="477"/>
    </location>
</feature>
<dbReference type="GO" id="GO:0004556">
    <property type="term" value="F:alpha-amylase activity"/>
    <property type="evidence" value="ECO:0007669"/>
    <property type="project" value="TreeGrafter"/>
</dbReference>
<name>A0AA86NKV2_9EUKA</name>
<dbReference type="GO" id="GO:0009313">
    <property type="term" value="P:oligosaccharide catabolic process"/>
    <property type="evidence" value="ECO:0007669"/>
    <property type="project" value="TreeGrafter"/>
</dbReference>
<dbReference type="InterPro" id="IPR006047">
    <property type="entry name" value="GH13_cat_dom"/>
</dbReference>
<dbReference type="Proteomes" id="UP001642409">
    <property type="component" value="Unassembled WGS sequence"/>
</dbReference>
<comment type="caution">
    <text evidence="2">The sequence shown here is derived from an EMBL/GenBank/DDBJ whole genome shotgun (WGS) entry which is preliminary data.</text>
</comment>
<evidence type="ECO:0000313" key="3">
    <source>
        <dbReference type="EMBL" id="CAL6093730.1"/>
    </source>
</evidence>
<dbReference type="SUPFAM" id="SSF51445">
    <property type="entry name" value="(Trans)glycosidases"/>
    <property type="match status" value="1"/>
</dbReference>
<dbReference type="EMBL" id="CATOUU010000232">
    <property type="protein sequence ID" value="CAI9921725.1"/>
    <property type="molecule type" value="Genomic_DNA"/>
</dbReference>
<sequence>MDQQHIVVYECFIDRTFMHEHQNFRIDNQQTLQEQPNNKVFHGGSFIGLVAKDKLDYIQNQVGATHILPTPIMQSKQSHGYAQTDPHRISRTLGYGEADNREITNFNSIQHCIRGANRRMHFGLTGIMHEQEGDDAEDIRDKHIILQDFEYMKRCVQTIKDQKLELIIDIVPNHMDVDNPFCYQSSHEKDQNIISKEFNDRFQWFKENDWYLGLGFTGLSRLNLPITQEQLLKDSNPNQLSAYNYVLSSALLWIRAGVTHLRCDHVCGPSILFWNQFTQDLRQYCLKINNKPLYIIGEVNIQGICDNCQFIAPEVRECVNMYNKAKSVQEKAAAMTKSLNLYQCFDSTFNFEAYELLPSVVIELASGPQNTLQSRAEQAALRLHKNRQIFFVENHDTNTLLFECIKLTNIPNALLLKAAQELLHQMHKLSPVLIYYGFELGLKRRVQSIGCDTEGVWHNAVREHFQVEEMGVAWNVRTNANKIE</sequence>
<proteinExistence type="predicted"/>
<dbReference type="EMBL" id="CAXDID020000460">
    <property type="protein sequence ID" value="CAL6093730.1"/>
    <property type="molecule type" value="Genomic_DNA"/>
</dbReference>
<dbReference type="Gene3D" id="3.20.20.80">
    <property type="entry name" value="Glycosidases"/>
    <property type="match status" value="2"/>
</dbReference>
<dbReference type="AlphaFoldDB" id="A0AA86NKV2"/>
<dbReference type="InterPro" id="IPR017853">
    <property type="entry name" value="GH"/>
</dbReference>
<reference evidence="2" key="1">
    <citation type="submission" date="2023-06" db="EMBL/GenBank/DDBJ databases">
        <authorList>
            <person name="Kurt Z."/>
        </authorList>
    </citation>
    <scope>NUCLEOTIDE SEQUENCE</scope>
</reference>
<evidence type="ECO:0000313" key="4">
    <source>
        <dbReference type="Proteomes" id="UP001642409"/>
    </source>
</evidence>
<organism evidence="2">
    <name type="scientific">Hexamita inflata</name>
    <dbReference type="NCBI Taxonomy" id="28002"/>
    <lineage>
        <taxon>Eukaryota</taxon>
        <taxon>Metamonada</taxon>
        <taxon>Diplomonadida</taxon>
        <taxon>Hexamitidae</taxon>
        <taxon>Hexamitinae</taxon>
        <taxon>Hexamita</taxon>
    </lineage>
</organism>
<evidence type="ECO:0000313" key="2">
    <source>
        <dbReference type="EMBL" id="CAI9921725.1"/>
    </source>
</evidence>
<dbReference type="PANTHER" id="PTHR10357:SF179">
    <property type="entry name" value="NEUTRAL AND BASIC AMINO ACID TRANSPORT PROTEIN RBAT"/>
    <property type="match status" value="1"/>
</dbReference>
<dbReference type="PANTHER" id="PTHR10357">
    <property type="entry name" value="ALPHA-AMYLASE FAMILY MEMBER"/>
    <property type="match status" value="1"/>
</dbReference>
<evidence type="ECO:0000259" key="1">
    <source>
        <dbReference type="SMART" id="SM00642"/>
    </source>
</evidence>
<gene>
    <name evidence="3" type="ORF">HINF_LOCUS67131</name>
    <name evidence="2" type="ORF">HINF_LOCUS9370</name>
</gene>
<reference evidence="3 4" key="2">
    <citation type="submission" date="2024-07" db="EMBL/GenBank/DDBJ databases">
        <authorList>
            <person name="Akdeniz Z."/>
        </authorList>
    </citation>
    <scope>NUCLEOTIDE SEQUENCE [LARGE SCALE GENOMIC DNA]</scope>
</reference>
<protein>
    <recommendedName>
        <fullName evidence="1">Glycosyl hydrolase family 13 catalytic domain-containing protein</fullName>
    </recommendedName>
</protein>